<reference evidence="4" key="1">
    <citation type="journal article" date="2019" name="Int. J. Syst. Evol. Microbiol.">
        <title>The Global Catalogue of Microorganisms (GCM) 10K type strain sequencing project: providing services to taxonomists for standard genome sequencing and annotation.</title>
        <authorList>
            <consortium name="The Broad Institute Genomics Platform"/>
            <consortium name="The Broad Institute Genome Sequencing Center for Infectious Disease"/>
            <person name="Wu L."/>
            <person name="Ma J."/>
        </authorList>
    </citation>
    <scope>NUCLEOTIDE SEQUENCE [LARGE SCALE GENOMIC DNA]</scope>
    <source>
        <strain evidence="4">CGMCC 1.5362</strain>
    </source>
</reference>
<feature type="domain" description="Lipoprotein LpqB C-terminal" evidence="1">
    <location>
        <begin position="364"/>
        <end position="587"/>
    </location>
</feature>
<feature type="domain" description="Lipoprotein LpqB N-terminal" evidence="2">
    <location>
        <begin position="64"/>
        <end position="174"/>
    </location>
</feature>
<evidence type="ECO:0000259" key="2">
    <source>
        <dbReference type="Pfam" id="PF25976"/>
    </source>
</evidence>
<evidence type="ECO:0000313" key="4">
    <source>
        <dbReference type="Proteomes" id="UP000662111"/>
    </source>
</evidence>
<dbReference type="Pfam" id="PF25976">
    <property type="entry name" value="LpqB_N"/>
    <property type="match status" value="1"/>
</dbReference>
<organism evidence="3 4">
    <name type="scientific">Ornithinimicrobium pekingense</name>
    <dbReference type="NCBI Taxonomy" id="384677"/>
    <lineage>
        <taxon>Bacteria</taxon>
        <taxon>Bacillati</taxon>
        <taxon>Actinomycetota</taxon>
        <taxon>Actinomycetes</taxon>
        <taxon>Micrococcales</taxon>
        <taxon>Ornithinimicrobiaceae</taxon>
        <taxon>Ornithinimicrobium</taxon>
    </lineage>
</organism>
<dbReference type="InterPro" id="IPR059026">
    <property type="entry name" value="LpqB_N"/>
</dbReference>
<dbReference type="PROSITE" id="PS51257">
    <property type="entry name" value="PROKAR_LIPOPROTEIN"/>
    <property type="match status" value="1"/>
</dbReference>
<dbReference type="Proteomes" id="UP000662111">
    <property type="component" value="Unassembled WGS sequence"/>
</dbReference>
<keyword evidence="4" id="KW-1185">Reference proteome</keyword>
<dbReference type="RefSeq" id="WP_022923147.1">
    <property type="nucleotide sequence ID" value="NZ_BMLB01000003.1"/>
</dbReference>
<proteinExistence type="predicted"/>
<accession>A0ABQ2F9Y8</accession>
<evidence type="ECO:0000313" key="3">
    <source>
        <dbReference type="EMBL" id="GGK67228.1"/>
    </source>
</evidence>
<evidence type="ECO:0000259" key="1">
    <source>
        <dbReference type="Pfam" id="PF10647"/>
    </source>
</evidence>
<gene>
    <name evidence="3" type="primary">lpqB</name>
    <name evidence="3" type="ORF">GCM10011509_14430</name>
</gene>
<name>A0ABQ2F9Y8_9MICO</name>
<dbReference type="Pfam" id="PF10647">
    <property type="entry name" value="Gmad1"/>
    <property type="match status" value="1"/>
</dbReference>
<sequence>MRSQRPTRPTRPTRPARPALVALLVTVVLVLTGCAASLPTDPVPRPGLSVDVQPNPDVQHFLQQPQPGASPAEIVEGFIRANVGFADDEDVARTFLTPSLASEWVPTRSVLVLEGSPTFRGEGDEVSVTAVVTGHIDAAGVLTERTGETVQTFSLARVDGQWRIDGFPEDFGLWLTVPDLGRAFRDTRIYYLDPHLDHFVPEVRWLARGEGLTTAVTRAQLAPVPRHLEGAVRTGASPDVHLAVGAVPVDPTSQVATVDLQGQGLGEDPERILDLRAQIGHALLGLGGVTAVELRLGGRNLLPDGEGAVNSASELGYTEVQRTAERALLRIGEVFALVDPTFYNLRNLPASASSAVDLPRLGTEWTGVAVTEDLAELAAVSTDRSRLWRWRDGEENVNEGIGDGLTDPSYDPHGSLWVAGVARSQGSPRVWVVDGTDISAVARPVDVPWLGDDQRVQTFRVSPDGTRALLVVAEGTDDSRHRLLVAGIVRDSEGRATALAQPMAAAPTLVAVGTARWATTSEIVVTGRRVQDQRPVPFSVPLGGWLDELGEQPGLVDVLAVPTGQGFTPVVRTEDGRFHTREGSSGWFGARNGDELIIPGT</sequence>
<comment type="caution">
    <text evidence="3">The sequence shown here is derived from an EMBL/GenBank/DDBJ whole genome shotgun (WGS) entry which is preliminary data.</text>
</comment>
<dbReference type="EMBL" id="BMLB01000003">
    <property type="protein sequence ID" value="GGK67228.1"/>
    <property type="molecule type" value="Genomic_DNA"/>
</dbReference>
<protein>
    <submittedName>
        <fullName evidence="3">Lipoprotein LpqB</fullName>
    </submittedName>
</protein>
<keyword evidence="3" id="KW-0449">Lipoprotein</keyword>
<dbReference type="InterPro" id="IPR018910">
    <property type="entry name" value="LpqB_C"/>
</dbReference>
<dbReference type="SUPFAM" id="SSF82171">
    <property type="entry name" value="DPP6 N-terminal domain-like"/>
    <property type="match status" value="1"/>
</dbReference>